<organism evidence="1">
    <name type="scientific">marine sediment metagenome</name>
    <dbReference type="NCBI Taxonomy" id="412755"/>
    <lineage>
        <taxon>unclassified sequences</taxon>
        <taxon>metagenomes</taxon>
        <taxon>ecological metagenomes</taxon>
    </lineage>
</organism>
<comment type="caution">
    <text evidence="1">The sequence shown here is derived from an EMBL/GenBank/DDBJ whole genome shotgun (WGS) entry which is preliminary data.</text>
</comment>
<protein>
    <submittedName>
        <fullName evidence="1">Uncharacterized protein</fullName>
    </submittedName>
</protein>
<proteinExistence type="predicted"/>
<reference evidence="1" key="1">
    <citation type="journal article" date="2015" name="Nature">
        <title>Complex archaea that bridge the gap between prokaryotes and eukaryotes.</title>
        <authorList>
            <person name="Spang A."/>
            <person name="Saw J.H."/>
            <person name="Jorgensen S.L."/>
            <person name="Zaremba-Niedzwiedzka K."/>
            <person name="Martijn J."/>
            <person name="Lind A.E."/>
            <person name="van Eijk R."/>
            <person name="Schleper C."/>
            <person name="Guy L."/>
            <person name="Ettema T.J."/>
        </authorList>
    </citation>
    <scope>NUCLEOTIDE SEQUENCE</scope>
</reference>
<gene>
    <name evidence="1" type="ORF">LCGC14_1138440</name>
</gene>
<evidence type="ECO:0000313" key="1">
    <source>
        <dbReference type="EMBL" id="KKN00369.1"/>
    </source>
</evidence>
<name>A0A0F9M3T8_9ZZZZ</name>
<accession>A0A0F9M3T8</accession>
<dbReference type="EMBL" id="LAZR01005384">
    <property type="protein sequence ID" value="KKN00369.1"/>
    <property type="molecule type" value="Genomic_DNA"/>
</dbReference>
<sequence length="65" mass="7533">MSDRVSTLTPDQQRRRDIALVKDDLECWAYGYESGKPSGSLVFLRSIPGRMNLYMNWRVLLNPSQ</sequence>
<dbReference type="AlphaFoldDB" id="A0A0F9M3T8"/>